<reference evidence="2" key="2">
    <citation type="submission" date="2015-08" db="EMBL/GenBank/DDBJ databases">
        <title>Draft Genome Sequence of a Heterotrophic Facultative Anaerobic Bacterium Ardenticatena maritima Strain 110S.</title>
        <authorList>
            <person name="Kawaichi S."/>
            <person name="Yoshida T."/>
            <person name="Sako Y."/>
            <person name="Nakamura R."/>
        </authorList>
    </citation>
    <scope>NUCLEOTIDE SEQUENCE [LARGE SCALE GENOMIC DNA]</scope>
    <source>
        <strain evidence="2">110S</strain>
    </source>
</reference>
<accession>A0A0N0RFU0</accession>
<organism evidence="1 2">
    <name type="scientific">Ardenticatena maritima</name>
    <dbReference type="NCBI Taxonomy" id="872965"/>
    <lineage>
        <taxon>Bacteria</taxon>
        <taxon>Bacillati</taxon>
        <taxon>Chloroflexota</taxon>
        <taxon>Ardenticatenia</taxon>
        <taxon>Ardenticatenales</taxon>
        <taxon>Ardenticatenaceae</taxon>
        <taxon>Ardenticatena</taxon>
    </lineage>
</organism>
<dbReference type="InParanoid" id="A0A0N0RFU0"/>
<sequence length="46" mass="5232">MSWFFYGGLAYKQSDFSTTCRLHVGKNRRTFAPKTTHCSSTVVLSN</sequence>
<dbReference type="EMBL" id="BBZA01000240">
    <property type="protein sequence ID" value="GAP64258.1"/>
    <property type="molecule type" value="Genomic_DNA"/>
</dbReference>
<keyword evidence="2" id="KW-1185">Reference proteome</keyword>
<dbReference type="Proteomes" id="UP000037784">
    <property type="component" value="Unassembled WGS sequence"/>
</dbReference>
<reference evidence="1 2" key="1">
    <citation type="journal article" date="2015" name="Genome Announc.">
        <title>Draft Genome Sequence of a Heterotrophic Facultative Anaerobic Thermophilic Bacterium, Ardenticatena maritima Strain 110ST.</title>
        <authorList>
            <person name="Kawaichi S."/>
            <person name="Yoshida T."/>
            <person name="Sako Y."/>
            <person name="Nakamura R."/>
        </authorList>
    </citation>
    <scope>NUCLEOTIDE SEQUENCE [LARGE SCALE GENOMIC DNA]</scope>
    <source>
        <strain evidence="1 2">110S</strain>
    </source>
</reference>
<proteinExistence type="predicted"/>
<gene>
    <name evidence="1" type="ORF">ARMA_2681</name>
</gene>
<comment type="caution">
    <text evidence="1">The sequence shown here is derived from an EMBL/GenBank/DDBJ whole genome shotgun (WGS) entry which is preliminary data.</text>
</comment>
<dbReference type="AlphaFoldDB" id="A0A0N0RFU0"/>
<name>A0A0N0RFU0_9CHLR</name>
<evidence type="ECO:0000313" key="1">
    <source>
        <dbReference type="EMBL" id="GAP64258.1"/>
    </source>
</evidence>
<evidence type="ECO:0000313" key="2">
    <source>
        <dbReference type="Proteomes" id="UP000037784"/>
    </source>
</evidence>
<protein>
    <submittedName>
        <fullName evidence="1">Uncharacterized protein</fullName>
    </submittedName>
</protein>